<accession>A0A1I8NJK5</accession>
<proteinExistence type="predicted"/>
<dbReference type="STRING" id="7370.A0A1I8NJK5"/>
<organism evidence="2">
    <name type="scientific">Musca domestica</name>
    <name type="common">House fly</name>
    <dbReference type="NCBI Taxonomy" id="7370"/>
    <lineage>
        <taxon>Eukaryota</taxon>
        <taxon>Metazoa</taxon>
        <taxon>Ecdysozoa</taxon>
        <taxon>Arthropoda</taxon>
        <taxon>Hexapoda</taxon>
        <taxon>Insecta</taxon>
        <taxon>Pterygota</taxon>
        <taxon>Neoptera</taxon>
        <taxon>Endopterygota</taxon>
        <taxon>Diptera</taxon>
        <taxon>Brachycera</taxon>
        <taxon>Muscomorpha</taxon>
        <taxon>Muscoidea</taxon>
        <taxon>Muscidae</taxon>
        <taxon>Musca</taxon>
    </lineage>
</organism>
<sequence>MEDERGNVFEKVQEIVLRYRATPLANGKSPAELYLGRAFRIKLDTIRPMKEPAGNSNRFNVRQLRVQERWYDRNKPTWKLGMVIRKFGNLHYQIKLDNGYELKRHINQLYKSEVPKLEKCVTFADEVQSKTKPAFDGIRIEQRIVNPINTSVIPQPQVSTPGTPTMLRRSSRTRRPPVHLSDHIQY</sequence>
<protein>
    <submittedName>
        <fullName evidence="2">Uncharacterized protein</fullName>
    </submittedName>
</protein>
<dbReference type="EnsemblMetazoa" id="MDOA016208-RA">
    <property type="protein sequence ID" value="MDOA016208-PA"/>
    <property type="gene ID" value="MDOA016208"/>
</dbReference>
<dbReference type="AlphaFoldDB" id="A0A1I8NJK5"/>
<evidence type="ECO:0000313" key="2">
    <source>
        <dbReference type="EnsemblMetazoa" id="MDOA016208-PA"/>
    </source>
</evidence>
<feature type="region of interest" description="Disordered" evidence="1">
    <location>
        <begin position="155"/>
        <end position="186"/>
    </location>
</feature>
<evidence type="ECO:0000256" key="1">
    <source>
        <dbReference type="SAM" id="MobiDB-lite"/>
    </source>
</evidence>
<dbReference type="VEuPathDB" id="VectorBase:MDOA016208"/>
<reference evidence="2" key="1">
    <citation type="submission" date="2020-05" db="UniProtKB">
        <authorList>
            <consortium name="EnsemblMetazoa"/>
        </authorList>
    </citation>
    <scope>IDENTIFICATION</scope>
    <source>
        <strain evidence="2">Aabys</strain>
    </source>
</reference>
<dbReference type="VEuPathDB" id="VectorBase:MDOMA2_003674"/>
<name>A0A1I8NJK5_MUSDO</name>